<dbReference type="Pfam" id="PF14111">
    <property type="entry name" value="DUF4283"/>
    <property type="match status" value="1"/>
</dbReference>
<accession>A0A9J5X2L9</accession>
<name>A0A9J5X2L9_SOLCO</name>
<evidence type="ECO:0000256" key="1">
    <source>
        <dbReference type="SAM" id="MobiDB-lite"/>
    </source>
</evidence>
<keyword evidence="4" id="KW-1185">Reference proteome</keyword>
<proteinExistence type="predicted"/>
<dbReference type="InterPro" id="IPR040256">
    <property type="entry name" value="At4g02000-like"/>
</dbReference>
<protein>
    <recommendedName>
        <fullName evidence="2">DUF4283 domain-containing protein</fullName>
    </recommendedName>
</protein>
<evidence type="ECO:0000259" key="2">
    <source>
        <dbReference type="Pfam" id="PF14111"/>
    </source>
</evidence>
<evidence type="ECO:0000313" key="4">
    <source>
        <dbReference type="Proteomes" id="UP000824120"/>
    </source>
</evidence>
<feature type="domain" description="DUF4283" evidence="2">
    <location>
        <begin position="71"/>
        <end position="158"/>
    </location>
</feature>
<feature type="region of interest" description="Disordered" evidence="1">
    <location>
        <begin position="678"/>
        <end position="704"/>
    </location>
</feature>
<evidence type="ECO:0000313" key="3">
    <source>
        <dbReference type="EMBL" id="KAG5581967.1"/>
    </source>
</evidence>
<dbReference type="OrthoDB" id="1751950at2759"/>
<dbReference type="AlphaFoldDB" id="A0A9J5X2L9"/>
<dbReference type="EMBL" id="JACXVP010000010">
    <property type="protein sequence ID" value="KAG5581967.1"/>
    <property type="molecule type" value="Genomic_DNA"/>
</dbReference>
<comment type="caution">
    <text evidence="3">The sequence shown here is derived from an EMBL/GenBank/DDBJ whole genome shotgun (WGS) entry which is preliminary data.</text>
</comment>
<dbReference type="PANTHER" id="PTHR31286">
    <property type="entry name" value="GLYCINE-RICH CELL WALL STRUCTURAL PROTEIN 1.8-LIKE"/>
    <property type="match status" value="1"/>
</dbReference>
<feature type="compositionally biased region" description="Basic residues" evidence="1">
    <location>
        <begin position="681"/>
        <end position="698"/>
    </location>
</feature>
<dbReference type="PANTHER" id="PTHR31286:SF179">
    <property type="entry name" value="RNASE H TYPE-1 DOMAIN-CONTAINING PROTEIN"/>
    <property type="match status" value="1"/>
</dbReference>
<organism evidence="3 4">
    <name type="scientific">Solanum commersonii</name>
    <name type="common">Commerson's wild potato</name>
    <name type="synonym">Commerson's nightshade</name>
    <dbReference type="NCBI Taxonomy" id="4109"/>
    <lineage>
        <taxon>Eukaryota</taxon>
        <taxon>Viridiplantae</taxon>
        <taxon>Streptophyta</taxon>
        <taxon>Embryophyta</taxon>
        <taxon>Tracheophyta</taxon>
        <taxon>Spermatophyta</taxon>
        <taxon>Magnoliopsida</taxon>
        <taxon>eudicotyledons</taxon>
        <taxon>Gunneridae</taxon>
        <taxon>Pentapetalae</taxon>
        <taxon>asterids</taxon>
        <taxon>lamiids</taxon>
        <taxon>Solanales</taxon>
        <taxon>Solanaceae</taxon>
        <taxon>Solanoideae</taxon>
        <taxon>Solaneae</taxon>
        <taxon>Solanum</taxon>
    </lineage>
</organism>
<sequence>MAGIAVMAASPSPQPMAVGETNVNPNTCRTYASAISKNQQSSEKSLKPVILLHGEPTVVFDSKDIETFITEENLKYALIAQFSHGRPELPDLRKILPQQLGFKGECNIGLLESWHVLLRFTLKEDYIAIFSKTSRSIKFAGTVIPFRIQKWTPSFSPREETSIAMAWISFPSLPCQYFSRNALFSMASAVGQPLDRCKHQGHREADCRTLTDGQVDAMVSEDHIEGEKFQGDLQWCSRSKFGAPNSGQRLSKAMLDDYSSGNQMLSLIPQTGESSWQSCNSVDRVRVEEQLVVHSNQQNNKSKNTQFAQEINEVKDNEIVAENSSMRQSDKHTPRELHDAIQVIKSYMQLENLAIDGKEKIAESERGNLKPLEAIDLKVEISSCDENATGNWNTIAQKKSISMCIGSSASRSKSPRLENKQQVTTNLVVQSNGSKDIVCTNLFEALGVEKELELIDSNPSKEKTLVRADPDSNIQSVSTPIGVCSMRTKKYGNVISPTVAKAIQESQAAMLLKPNSAIKPPMVTLSISAHEVTSQNLDSPDEHQGEFGQHLSSTGNDKILAKGMSPLSQANFTNDLLISKEKQQGEMSTPRWADLVDEEERVSLPLLNRKLSPQDLEFVPKSTIAKKNEQEALASGFSPINAYASDLGDDFFDEDEDEDEEDNMLDICFDKVARDGDISRRHQRSGSNKNKKKTHGRQHGWDGKVTREFVPRHLPMLLAKQNHMTVSIASTRSNTFKKK</sequence>
<dbReference type="InterPro" id="IPR025558">
    <property type="entry name" value="DUF4283"/>
</dbReference>
<reference evidence="3 4" key="1">
    <citation type="submission" date="2020-09" db="EMBL/GenBank/DDBJ databases">
        <title>De no assembly of potato wild relative species, Solanum commersonii.</title>
        <authorList>
            <person name="Cho K."/>
        </authorList>
    </citation>
    <scope>NUCLEOTIDE SEQUENCE [LARGE SCALE GENOMIC DNA]</scope>
    <source>
        <strain evidence="3">LZ3.2</strain>
        <tissue evidence="3">Leaf</tissue>
    </source>
</reference>
<gene>
    <name evidence="3" type="ORF">H5410_052594</name>
</gene>
<dbReference type="Proteomes" id="UP000824120">
    <property type="component" value="Chromosome 10"/>
</dbReference>